<sequence>MEIPLEDPHQFNISVCMIFHSTGYGCKQLEPT</sequence>
<dbReference type="Proteomes" id="UP000234681">
    <property type="component" value="Chromosome 1"/>
</dbReference>
<name>A6JCK7_RAT</name>
<evidence type="ECO:0000313" key="2">
    <source>
        <dbReference type="Proteomes" id="UP000234681"/>
    </source>
</evidence>
<accession>A6JCK7</accession>
<dbReference type="EMBL" id="CH473980">
    <property type="protein sequence ID" value="EDM08735.1"/>
    <property type="molecule type" value="Genomic_DNA"/>
</dbReference>
<protein>
    <submittedName>
        <fullName evidence="1">RCG24652, isoform CRA_b</fullName>
    </submittedName>
</protein>
<proteinExistence type="predicted"/>
<organism evidence="1 2">
    <name type="scientific">Rattus norvegicus</name>
    <name type="common">Rat</name>
    <dbReference type="NCBI Taxonomy" id="10116"/>
    <lineage>
        <taxon>Eukaryota</taxon>
        <taxon>Metazoa</taxon>
        <taxon>Chordata</taxon>
        <taxon>Craniata</taxon>
        <taxon>Vertebrata</taxon>
        <taxon>Euteleostomi</taxon>
        <taxon>Mammalia</taxon>
        <taxon>Eutheria</taxon>
        <taxon>Euarchontoglires</taxon>
        <taxon>Glires</taxon>
        <taxon>Rodentia</taxon>
        <taxon>Myomorpha</taxon>
        <taxon>Muroidea</taxon>
        <taxon>Muridae</taxon>
        <taxon>Murinae</taxon>
        <taxon>Rattus</taxon>
    </lineage>
</organism>
<dbReference type="AlphaFoldDB" id="A6JCK7"/>
<reference evidence="2" key="1">
    <citation type="submission" date="2005-09" db="EMBL/GenBank/DDBJ databases">
        <authorList>
            <person name="Mural R.J."/>
            <person name="Li P.W."/>
            <person name="Adams M.D."/>
            <person name="Amanatides P.G."/>
            <person name="Baden-Tillson H."/>
            <person name="Barnstead M."/>
            <person name="Chin S.H."/>
            <person name="Dew I."/>
            <person name="Evans C.A."/>
            <person name="Ferriera S."/>
            <person name="Flanigan M."/>
            <person name="Fosler C."/>
            <person name="Glodek A."/>
            <person name="Gu Z."/>
            <person name="Holt R.A."/>
            <person name="Jennings D."/>
            <person name="Kraft C.L."/>
            <person name="Lu F."/>
            <person name="Nguyen T."/>
            <person name="Nusskern D.R."/>
            <person name="Pfannkoch C.M."/>
            <person name="Sitter C."/>
            <person name="Sutton G.G."/>
            <person name="Venter J.C."/>
            <person name="Wang Z."/>
            <person name="Woodage T."/>
            <person name="Zheng X.H."/>
            <person name="Zhong F."/>
        </authorList>
    </citation>
    <scope>NUCLEOTIDE SEQUENCE [LARGE SCALE GENOMIC DNA]</scope>
    <source>
        <strain>BN</strain>
        <strain evidence="2">Sprague-Dawley</strain>
    </source>
</reference>
<gene>
    <name evidence="1" type="ORF">rCG_24652</name>
</gene>
<evidence type="ECO:0000313" key="1">
    <source>
        <dbReference type="EMBL" id="EDM08735.1"/>
    </source>
</evidence>